<organism evidence="1 2">
    <name type="scientific">Candidatus Nomurabacteria bacterium RIFCSPLOWO2_01_FULL_36_16</name>
    <dbReference type="NCBI Taxonomy" id="1801767"/>
    <lineage>
        <taxon>Bacteria</taxon>
        <taxon>Candidatus Nomuraibacteriota</taxon>
    </lineage>
</organism>
<dbReference type="InterPro" id="IPR029063">
    <property type="entry name" value="SAM-dependent_MTases_sf"/>
</dbReference>
<evidence type="ECO:0000313" key="1">
    <source>
        <dbReference type="EMBL" id="OGI87588.1"/>
    </source>
</evidence>
<evidence type="ECO:0000313" key="2">
    <source>
        <dbReference type="Proteomes" id="UP000177001"/>
    </source>
</evidence>
<protein>
    <submittedName>
        <fullName evidence="1">Uncharacterized protein</fullName>
    </submittedName>
</protein>
<reference evidence="1 2" key="1">
    <citation type="journal article" date="2016" name="Nat. Commun.">
        <title>Thousands of microbial genomes shed light on interconnected biogeochemical processes in an aquifer system.</title>
        <authorList>
            <person name="Anantharaman K."/>
            <person name="Brown C.T."/>
            <person name="Hug L.A."/>
            <person name="Sharon I."/>
            <person name="Castelle C.J."/>
            <person name="Probst A.J."/>
            <person name="Thomas B.C."/>
            <person name="Singh A."/>
            <person name="Wilkins M.J."/>
            <person name="Karaoz U."/>
            <person name="Brodie E.L."/>
            <person name="Williams K.H."/>
            <person name="Hubbard S.S."/>
            <person name="Banfield J.F."/>
        </authorList>
    </citation>
    <scope>NUCLEOTIDE SEQUENCE [LARGE SCALE GENOMIC DNA]</scope>
</reference>
<comment type="caution">
    <text evidence="1">The sequence shown here is derived from an EMBL/GenBank/DDBJ whole genome shotgun (WGS) entry which is preliminary data.</text>
</comment>
<dbReference type="SUPFAM" id="SSF53335">
    <property type="entry name" value="S-adenosyl-L-methionine-dependent methyltransferases"/>
    <property type="match status" value="1"/>
</dbReference>
<gene>
    <name evidence="1" type="ORF">A3A91_01600</name>
</gene>
<sequence>MNKFNAFPIGKERKEEIRETYKNATSFQTRGNREIFDSKHYTWIDSPLDGPNIIDGKSFGKSFGYLLPEGEASLRNYIETTLARRKSKAVGVEFGGIGSRLFSEFTPGFFAKSVGVSLLDHRGRTDQLARLTERDKKINHEVLEGNIFDTETYNSLNKKLENKKVDLIIERMGKGLEFVPIEPYTVSRILQTWYDLLREEGVMFVQVPVVFNNLLETWVAKIKKELESVIEIEYQKGNSDAAIHGACSAFRLRKLPRAPSELPLLDPRTVRKIPR</sequence>
<proteinExistence type="predicted"/>
<name>A0A1F6X0C2_9BACT</name>
<dbReference type="EMBL" id="MFUR01000001">
    <property type="protein sequence ID" value="OGI87588.1"/>
    <property type="molecule type" value="Genomic_DNA"/>
</dbReference>
<dbReference type="AlphaFoldDB" id="A0A1F6X0C2"/>
<accession>A0A1F6X0C2</accession>
<dbReference type="Proteomes" id="UP000177001">
    <property type="component" value="Unassembled WGS sequence"/>
</dbReference>